<accession>A0ABZ3CQN2</accession>
<evidence type="ECO:0000313" key="5">
    <source>
        <dbReference type="EMBL" id="XAD53484.1"/>
    </source>
</evidence>
<dbReference type="SUPFAM" id="SSF51306">
    <property type="entry name" value="LexA/Signal peptidase"/>
    <property type="match status" value="1"/>
</dbReference>
<name>A0ABZ3CQN2_9GAMM</name>
<protein>
    <submittedName>
        <fullName evidence="5">XRE family transcriptional regulator</fullName>
    </submittedName>
</protein>
<dbReference type="Pfam" id="PF01381">
    <property type="entry name" value="HTH_3"/>
    <property type="match status" value="1"/>
</dbReference>
<keyword evidence="6" id="KW-1185">Reference proteome</keyword>
<evidence type="ECO:0000256" key="1">
    <source>
        <dbReference type="ARBA" id="ARBA00023015"/>
    </source>
</evidence>
<evidence type="ECO:0000256" key="3">
    <source>
        <dbReference type="ARBA" id="ARBA00023163"/>
    </source>
</evidence>
<dbReference type="PANTHER" id="PTHR40661:SF3">
    <property type="entry name" value="FELS-1 PROPHAGE TRANSCRIPTIONAL REGULATOR"/>
    <property type="match status" value="1"/>
</dbReference>
<dbReference type="RefSeq" id="WP_342594544.1">
    <property type="nucleotide sequence ID" value="NZ_CP151919.1"/>
</dbReference>
<dbReference type="PANTHER" id="PTHR40661">
    <property type="match status" value="1"/>
</dbReference>
<dbReference type="InterPro" id="IPR001387">
    <property type="entry name" value="Cro/C1-type_HTH"/>
</dbReference>
<proteinExistence type="predicted"/>
<dbReference type="CDD" id="cd06529">
    <property type="entry name" value="S24_LexA-like"/>
    <property type="match status" value="1"/>
</dbReference>
<dbReference type="PROSITE" id="PS50943">
    <property type="entry name" value="HTH_CROC1"/>
    <property type="match status" value="1"/>
</dbReference>
<dbReference type="SUPFAM" id="SSF47413">
    <property type="entry name" value="lambda repressor-like DNA-binding domains"/>
    <property type="match status" value="1"/>
</dbReference>
<keyword evidence="2" id="KW-0238">DNA-binding</keyword>
<dbReference type="InterPro" id="IPR010982">
    <property type="entry name" value="Lambda_DNA-bd_dom_sf"/>
</dbReference>
<feature type="domain" description="HTH cro/C1-type" evidence="4">
    <location>
        <begin position="40"/>
        <end position="85"/>
    </location>
</feature>
<dbReference type="InterPro" id="IPR015927">
    <property type="entry name" value="Peptidase_S24_S26A/B/C"/>
</dbReference>
<gene>
    <name evidence="5" type="ORF">AAGT95_16795</name>
</gene>
<keyword evidence="3" id="KW-0804">Transcription</keyword>
<dbReference type="InterPro" id="IPR039418">
    <property type="entry name" value="LexA-like"/>
</dbReference>
<evidence type="ECO:0000259" key="4">
    <source>
        <dbReference type="PROSITE" id="PS50943"/>
    </source>
</evidence>
<keyword evidence="1" id="KW-0805">Transcription regulation</keyword>
<reference evidence="5 6" key="1">
    <citation type="submission" date="2024-04" db="EMBL/GenBank/DDBJ databases">
        <title>Salinicola lusitanus LLJ914,a marine bacterium isolated from the Okinawa Trough.</title>
        <authorList>
            <person name="Li J."/>
        </authorList>
    </citation>
    <scope>NUCLEOTIDE SEQUENCE [LARGE SCALE GENOMIC DNA]</scope>
    <source>
        <strain evidence="5 6">LLJ914</strain>
    </source>
</reference>
<dbReference type="Proteomes" id="UP001453229">
    <property type="component" value="Chromosome"/>
</dbReference>
<evidence type="ECO:0000313" key="6">
    <source>
        <dbReference type="Proteomes" id="UP001453229"/>
    </source>
</evidence>
<dbReference type="EMBL" id="CP151919">
    <property type="protein sequence ID" value="XAD53484.1"/>
    <property type="molecule type" value="Genomic_DNA"/>
</dbReference>
<organism evidence="5 6">
    <name type="scientific">Salinicola lusitanus</name>
    <dbReference type="NCBI Taxonomy" id="1949085"/>
    <lineage>
        <taxon>Bacteria</taxon>
        <taxon>Pseudomonadati</taxon>
        <taxon>Pseudomonadota</taxon>
        <taxon>Gammaproteobacteria</taxon>
        <taxon>Oceanospirillales</taxon>
        <taxon>Halomonadaceae</taxon>
        <taxon>Salinicola</taxon>
    </lineage>
</organism>
<dbReference type="Gene3D" id="2.10.109.10">
    <property type="entry name" value="Umud Fragment, subunit A"/>
    <property type="match status" value="1"/>
</dbReference>
<sequence>MPQIDISKPPLEVTRQEHARLREIYENRKARAKSLKQPFSQEFIAEKCGWSGQSAVSQYLTGRLTLNLEALLKLAKALEFDPAEVSPRLVEEMPTTYRYHEPNEPDGVADNASVLGYTARRLPVIGQASAGRLLEVFEEQDIEEWVTAPGPTGPRAFALRIEGISMEPKFVDSDKVIIDPDLEWKVGDFVFARKDDNTGTFKQLRKEGDDYYLCALNENFSPRYLRMDREWIVVGKAKWKLEDL</sequence>
<dbReference type="InterPro" id="IPR036286">
    <property type="entry name" value="LexA/Signal_pep-like_sf"/>
</dbReference>
<dbReference type="Pfam" id="PF00717">
    <property type="entry name" value="Peptidase_S24"/>
    <property type="match status" value="1"/>
</dbReference>
<evidence type="ECO:0000256" key="2">
    <source>
        <dbReference type="ARBA" id="ARBA00023125"/>
    </source>
</evidence>
<dbReference type="Gene3D" id="1.10.260.40">
    <property type="entry name" value="lambda repressor-like DNA-binding domains"/>
    <property type="match status" value="1"/>
</dbReference>
<dbReference type="SMART" id="SM00530">
    <property type="entry name" value="HTH_XRE"/>
    <property type="match status" value="1"/>
</dbReference>
<dbReference type="CDD" id="cd00093">
    <property type="entry name" value="HTH_XRE"/>
    <property type="match status" value="1"/>
</dbReference>